<keyword evidence="13" id="KW-1185">Reference proteome</keyword>
<dbReference type="GO" id="GO:0016020">
    <property type="term" value="C:membrane"/>
    <property type="evidence" value="ECO:0007669"/>
    <property type="project" value="UniProtKB-SubCell"/>
</dbReference>
<gene>
    <name evidence="12" type="ORF">EB796_013366</name>
</gene>
<comment type="pathway">
    <text evidence="2">Lipid metabolism; phospholipid metabolism.</text>
</comment>
<comment type="similarity">
    <text evidence="3">Belongs to the membrane-bound acyltransferase family.</text>
</comment>
<feature type="transmembrane region" description="Helical" evidence="11">
    <location>
        <begin position="202"/>
        <end position="220"/>
    </location>
</feature>
<evidence type="ECO:0000256" key="4">
    <source>
        <dbReference type="ARBA" id="ARBA00022679"/>
    </source>
</evidence>
<evidence type="ECO:0000313" key="12">
    <source>
        <dbReference type="EMBL" id="KAF6028315.1"/>
    </source>
</evidence>
<dbReference type="Proteomes" id="UP000593567">
    <property type="component" value="Unassembled WGS sequence"/>
</dbReference>
<feature type="transmembrane region" description="Helical" evidence="11">
    <location>
        <begin position="76"/>
        <end position="97"/>
    </location>
</feature>
<reference evidence="12" key="1">
    <citation type="submission" date="2020-06" db="EMBL/GenBank/DDBJ databases">
        <title>Draft genome of Bugula neritina, a colonial animal packing powerful symbionts and potential medicines.</title>
        <authorList>
            <person name="Rayko M."/>
        </authorList>
    </citation>
    <scope>NUCLEOTIDE SEQUENCE [LARGE SCALE GENOMIC DNA]</scope>
    <source>
        <strain evidence="12">Kwan_BN1</strain>
    </source>
</reference>
<feature type="transmembrane region" description="Helical" evidence="11">
    <location>
        <begin position="52"/>
        <end position="69"/>
    </location>
</feature>
<dbReference type="PANTHER" id="PTHR13906">
    <property type="entry name" value="PORCUPINE"/>
    <property type="match status" value="1"/>
</dbReference>
<feature type="transmembrane region" description="Helical" evidence="11">
    <location>
        <begin position="6"/>
        <end position="22"/>
    </location>
</feature>
<evidence type="ECO:0000256" key="11">
    <source>
        <dbReference type="SAM" id="Phobius"/>
    </source>
</evidence>
<feature type="transmembrane region" description="Helical" evidence="11">
    <location>
        <begin position="232"/>
        <end position="248"/>
    </location>
</feature>
<dbReference type="InterPro" id="IPR049941">
    <property type="entry name" value="LPLAT_7/PORCN-like"/>
</dbReference>
<feature type="transmembrane region" description="Helical" evidence="11">
    <location>
        <begin position="437"/>
        <end position="459"/>
    </location>
</feature>
<evidence type="ECO:0000256" key="9">
    <source>
        <dbReference type="ARBA" id="ARBA00025707"/>
    </source>
</evidence>
<feature type="transmembrane region" description="Helical" evidence="11">
    <location>
        <begin position="361"/>
        <end position="381"/>
    </location>
</feature>
<evidence type="ECO:0000256" key="8">
    <source>
        <dbReference type="ARBA" id="ARBA00023315"/>
    </source>
</evidence>
<dbReference type="InterPro" id="IPR004299">
    <property type="entry name" value="MBOAT_fam"/>
</dbReference>
<dbReference type="GO" id="GO:0071617">
    <property type="term" value="F:lysophospholipid acyltransferase activity"/>
    <property type="evidence" value="ECO:0007669"/>
    <property type="project" value="TreeGrafter"/>
</dbReference>
<evidence type="ECO:0000313" key="13">
    <source>
        <dbReference type="Proteomes" id="UP000593567"/>
    </source>
</evidence>
<evidence type="ECO:0000256" key="2">
    <source>
        <dbReference type="ARBA" id="ARBA00005074"/>
    </source>
</evidence>
<comment type="pathway">
    <text evidence="9">Phospholipid metabolism.</text>
</comment>
<accession>A0A7J7JQU5</accession>
<dbReference type="GO" id="GO:0044233">
    <property type="term" value="C:mitochondria-associated endoplasmic reticulum membrane contact site"/>
    <property type="evidence" value="ECO:0007669"/>
    <property type="project" value="TreeGrafter"/>
</dbReference>
<evidence type="ECO:0000256" key="6">
    <source>
        <dbReference type="ARBA" id="ARBA00022989"/>
    </source>
</evidence>
<protein>
    <recommendedName>
        <fullName evidence="10">Lysophospholipid acyltransferase 7</fullName>
    </recommendedName>
</protein>
<dbReference type="AlphaFoldDB" id="A0A7J7JQU5"/>
<evidence type="ECO:0000256" key="5">
    <source>
        <dbReference type="ARBA" id="ARBA00022692"/>
    </source>
</evidence>
<dbReference type="GO" id="GO:0006661">
    <property type="term" value="P:phosphatidylinositol biosynthetic process"/>
    <property type="evidence" value="ECO:0007669"/>
    <property type="project" value="TreeGrafter"/>
</dbReference>
<keyword evidence="7 11" id="KW-0472">Membrane</keyword>
<proteinExistence type="inferred from homology"/>
<dbReference type="GO" id="GO:0030258">
    <property type="term" value="P:lipid modification"/>
    <property type="evidence" value="ECO:0007669"/>
    <property type="project" value="TreeGrafter"/>
</dbReference>
<keyword evidence="5 11" id="KW-0812">Transmembrane</keyword>
<name>A0A7J7JQU5_BUGNE</name>
<evidence type="ECO:0000256" key="1">
    <source>
        <dbReference type="ARBA" id="ARBA00004141"/>
    </source>
</evidence>
<organism evidence="12 13">
    <name type="scientific">Bugula neritina</name>
    <name type="common">Brown bryozoan</name>
    <name type="synonym">Sertularia neritina</name>
    <dbReference type="NCBI Taxonomy" id="10212"/>
    <lineage>
        <taxon>Eukaryota</taxon>
        <taxon>Metazoa</taxon>
        <taxon>Spiralia</taxon>
        <taxon>Lophotrochozoa</taxon>
        <taxon>Bryozoa</taxon>
        <taxon>Gymnolaemata</taxon>
        <taxon>Cheilostomatida</taxon>
        <taxon>Flustrina</taxon>
        <taxon>Buguloidea</taxon>
        <taxon>Bugulidae</taxon>
        <taxon>Bugula</taxon>
    </lineage>
</organism>
<evidence type="ECO:0000256" key="10">
    <source>
        <dbReference type="ARBA" id="ARBA00093678"/>
    </source>
</evidence>
<feature type="transmembrane region" description="Helical" evidence="11">
    <location>
        <begin position="402"/>
        <end position="425"/>
    </location>
</feature>
<keyword evidence="4" id="KW-0808">Transferase</keyword>
<dbReference type="EMBL" id="VXIV02001963">
    <property type="protein sequence ID" value="KAF6028315.1"/>
    <property type="molecule type" value="Genomic_DNA"/>
</dbReference>
<evidence type="ECO:0000256" key="3">
    <source>
        <dbReference type="ARBA" id="ARBA00010323"/>
    </source>
</evidence>
<dbReference type="PANTHER" id="PTHR13906:SF16">
    <property type="entry name" value="LYSOPHOSPHOLIPID ACYLTRANSFERASE 7"/>
    <property type="match status" value="1"/>
</dbReference>
<keyword evidence="6 11" id="KW-1133">Transmembrane helix</keyword>
<comment type="caution">
    <text evidence="12">The sequence shown here is derived from an EMBL/GenBank/DDBJ whole genome shotgun (WGS) entry which is preliminary data.</text>
</comment>
<evidence type="ECO:0000256" key="7">
    <source>
        <dbReference type="ARBA" id="ARBA00023136"/>
    </source>
</evidence>
<feature type="transmembrane region" description="Helical" evidence="11">
    <location>
        <begin position="255"/>
        <end position="272"/>
    </location>
</feature>
<dbReference type="OrthoDB" id="7663182at2759"/>
<dbReference type="Pfam" id="PF03062">
    <property type="entry name" value="MBOAT"/>
    <property type="match status" value="1"/>
</dbReference>
<keyword evidence="8" id="KW-0012">Acyltransferase</keyword>
<comment type="subcellular location">
    <subcellularLocation>
        <location evidence="1">Membrane</location>
        <topology evidence="1">Multi-pass membrane protein</topology>
    </subcellularLocation>
</comment>
<sequence>MAADDVIYGLLLFLSIPFGLTLRTISNSVYREILCTASGLVLVVLVCRQHAIHALFLSTTNTVLILIFSKNRYLHIYSFILCFSYLAFFRTCHLFGIPKPSSHSNAVQLILTLKLVGVATEVVETRKLRDQSSCDPDNKAAALKYKYTQIDYSWPRLLSYSWCYIGALTGPFYTCRTYQDMLANQADNLPLWSDLKERLKPFPVCAVIFLLLSWTVSVQSAREEAFYEETSVLYRWFYLFFLFIWFRVRFYCAWVLAECIAVTAGLGAYPVISKPRSGGGPTDLQALEDIDVSSKENKTVYNFEAIRNILPYDCETSTSVRETIRKWNMCVQWWLVAHVYKNIPVQNKLARGVVLMAISSFWHGIHPGYYATLMSAPFLILAEDLMEKSVRSQLSNAKLIRLYDIISTIITMRCFEYYAVGVFFLQYNEIWRFWSSLYFYGHFATILCILGAQVLLKLIPKPKSDNHRK</sequence>